<evidence type="ECO:0000313" key="2">
    <source>
        <dbReference type="Proteomes" id="UP000799537"/>
    </source>
</evidence>
<protein>
    <submittedName>
        <fullName evidence="1">Uncharacterized protein</fullName>
    </submittedName>
</protein>
<evidence type="ECO:0000313" key="1">
    <source>
        <dbReference type="EMBL" id="KAF2167099.1"/>
    </source>
</evidence>
<accession>A0A6A6CMX3</accession>
<keyword evidence="2" id="KW-1185">Reference proteome</keyword>
<organism evidence="1 2">
    <name type="scientific">Zasmidium cellare ATCC 36951</name>
    <dbReference type="NCBI Taxonomy" id="1080233"/>
    <lineage>
        <taxon>Eukaryota</taxon>
        <taxon>Fungi</taxon>
        <taxon>Dikarya</taxon>
        <taxon>Ascomycota</taxon>
        <taxon>Pezizomycotina</taxon>
        <taxon>Dothideomycetes</taxon>
        <taxon>Dothideomycetidae</taxon>
        <taxon>Mycosphaerellales</taxon>
        <taxon>Mycosphaerellaceae</taxon>
        <taxon>Zasmidium</taxon>
    </lineage>
</organism>
<sequence length="120" mass="13237">MESLVGILPYRQRLAATVEPASAHHASSKQNLQWKVGMVHSDFVENLVKALEDGAANFAGKVTLDSSLLNTERHGWLLTSSTGDGRFERWYAIGPVQLPAMWKPKNKDTLDRHDGDGASH</sequence>
<name>A0A6A6CMX3_ZASCE</name>
<dbReference type="RefSeq" id="XP_033667988.1">
    <property type="nucleotide sequence ID" value="XM_033806372.1"/>
</dbReference>
<dbReference type="GeneID" id="54559644"/>
<dbReference type="AlphaFoldDB" id="A0A6A6CMX3"/>
<gene>
    <name evidence="1" type="ORF">M409DRAFT_22533</name>
</gene>
<dbReference type="EMBL" id="ML993594">
    <property type="protein sequence ID" value="KAF2167099.1"/>
    <property type="molecule type" value="Genomic_DNA"/>
</dbReference>
<reference evidence="1" key="1">
    <citation type="journal article" date="2020" name="Stud. Mycol.">
        <title>101 Dothideomycetes genomes: a test case for predicting lifestyles and emergence of pathogens.</title>
        <authorList>
            <person name="Haridas S."/>
            <person name="Albert R."/>
            <person name="Binder M."/>
            <person name="Bloem J."/>
            <person name="Labutti K."/>
            <person name="Salamov A."/>
            <person name="Andreopoulos B."/>
            <person name="Baker S."/>
            <person name="Barry K."/>
            <person name="Bills G."/>
            <person name="Bluhm B."/>
            <person name="Cannon C."/>
            <person name="Castanera R."/>
            <person name="Culley D."/>
            <person name="Daum C."/>
            <person name="Ezra D."/>
            <person name="Gonzalez J."/>
            <person name="Henrissat B."/>
            <person name="Kuo A."/>
            <person name="Liang C."/>
            <person name="Lipzen A."/>
            <person name="Lutzoni F."/>
            <person name="Magnuson J."/>
            <person name="Mondo S."/>
            <person name="Nolan M."/>
            <person name="Ohm R."/>
            <person name="Pangilinan J."/>
            <person name="Park H.-J."/>
            <person name="Ramirez L."/>
            <person name="Alfaro M."/>
            <person name="Sun H."/>
            <person name="Tritt A."/>
            <person name="Yoshinaga Y."/>
            <person name="Zwiers L.-H."/>
            <person name="Turgeon B."/>
            <person name="Goodwin S."/>
            <person name="Spatafora J."/>
            <person name="Crous P."/>
            <person name="Grigoriev I."/>
        </authorList>
    </citation>
    <scope>NUCLEOTIDE SEQUENCE</scope>
    <source>
        <strain evidence="1">ATCC 36951</strain>
    </source>
</reference>
<proteinExistence type="predicted"/>
<dbReference type="Proteomes" id="UP000799537">
    <property type="component" value="Unassembled WGS sequence"/>
</dbReference>